<feature type="non-terminal residue" evidence="2">
    <location>
        <position position="292"/>
    </location>
</feature>
<keyword evidence="1" id="KW-0235">DNA replication</keyword>
<accession>X0SWZ9</accession>
<reference evidence="2" key="1">
    <citation type="journal article" date="2014" name="Front. Microbiol.">
        <title>High frequency of phylogenetically diverse reductive dehalogenase-homologous genes in deep subseafloor sedimentary metagenomes.</title>
        <authorList>
            <person name="Kawai M."/>
            <person name="Futagami T."/>
            <person name="Toyoda A."/>
            <person name="Takaki Y."/>
            <person name="Nishi S."/>
            <person name="Hori S."/>
            <person name="Arai W."/>
            <person name="Tsubouchi T."/>
            <person name="Morono Y."/>
            <person name="Uchiyama I."/>
            <person name="Ito T."/>
            <person name="Fujiyama A."/>
            <person name="Inagaki F."/>
            <person name="Takami H."/>
        </authorList>
    </citation>
    <scope>NUCLEOTIDE SEQUENCE</scope>
    <source>
        <strain evidence="2">Expedition CK06-06</strain>
    </source>
</reference>
<dbReference type="AlphaFoldDB" id="X0SWZ9"/>
<protein>
    <recommendedName>
        <fullName evidence="3">Replication protein</fullName>
    </recommendedName>
</protein>
<dbReference type="GO" id="GO:0006260">
    <property type="term" value="P:DNA replication"/>
    <property type="evidence" value="ECO:0007669"/>
    <property type="project" value="UniProtKB-KW"/>
</dbReference>
<sequence length="292" mass="33907">MPRASYPATNPPQFGALAGWTVDHQPVRENRSPLPPALLEAPETDSTLDLRWRGRDIEDPYFLSTTFRHSGWVRSRRLVVEALCRTRQPESRKREFTNCGNHAYVLRSIDDPSVFRIAGSSCHDRFCLPCANERAHAIALNVSDHLRERQCRFLTLTLRSADEPLAELLDKLYRSFQALRRRAVWRKRVTGGVAFLEVKYNAAKDRWHPHFHMLLEGRYLPDTDIRRLWYQITGDSRIIFIKMVTSQLHATRYVTKYASKPFNNTFLARPNKLDEAVVAMKGRKLALTFGKW</sequence>
<proteinExistence type="predicted"/>
<evidence type="ECO:0008006" key="3">
    <source>
        <dbReference type="Google" id="ProtNLM"/>
    </source>
</evidence>
<organism evidence="2">
    <name type="scientific">marine sediment metagenome</name>
    <dbReference type="NCBI Taxonomy" id="412755"/>
    <lineage>
        <taxon>unclassified sequences</taxon>
        <taxon>metagenomes</taxon>
        <taxon>ecological metagenomes</taxon>
    </lineage>
</organism>
<dbReference type="GO" id="GO:0003677">
    <property type="term" value="F:DNA binding"/>
    <property type="evidence" value="ECO:0007669"/>
    <property type="project" value="InterPro"/>
</dbReference>
<gene>
    <name evidence="2" type="ORF">S01H1_16189</name>
</gene>
<evidence type="ECO:0000256" key="1">
    <source>
        <dbReference type="ARBA" id="ARBA00022705"/>
    </source>
</evidence>
<dbReference type="InterPro" id="IPR000989">
    <property type="entry name" value="Rep"/>
</dbReference>
<dbReference type="EMBL" id="BARS01008497">
    <property type="protein sequence ID" value="GAF79661.1"/>
    <property type="molecule type" value="Genomic_DNA"/>
</dbReference>
<comment type="caution">
    <text evidence="2">The sequence shown here is derived from an EMBL/GenBank/DDBJ whole genome shotgun (WGS) entry which is preliminary data.</text>
</comment>
<evidence type="ECO:0000313" key="2">
    <source>
        <dbReference type="EMBL" id="GAF79661.1"/>
    </source>
</evidence>
<name>X0SWZ9_9ZZZZ</name>
<dbReference type="Pfam" id="PF01446">
    <property type="entry name" value="Rep_1"/>
    <property type="match status" value="1"/>
</dbReference>